<dbReference type="Proteomes" id="UP000576209">
    <property type="component" value="Unassembled WGS sequence"/>
</dbReference>
<gene>
    <name evidence="2" type="ORF">GGR28_000826</name>
</gene>
<reference evidence="2 3" key="1">
    <citation type="submission" date="2020-08" db="EMBL/GenBank/DDBJ databases">
        <title>Genomic Encyclopedia of Type Strains, Phase IV (KMG-IV): sequencing the most valuable type-strain genomes for metagenomic binning, comparative biology and taxonomic classification.</title>
        <authorList>
            <person name="Goeker M."/>
        </authorList>
    </citation>
    <scope>NUCLEOTIDE SEQUENCE [LARGE SCALE GENOMIC DNA]</scope>
    <source>
        <strain evidence="2 3">DSM 105137</strain>
    </source>
</reference>
<comment type="caution">
    <text evidence="2">The sequence shown here is derived from an EMBL/GenBank/DDBJ whole genome shotgun (WGS) entry which is preliminary data.</text>
</comment>
<evidence type="ECO:0008006" key="4">
    <source>
        <dbReference type="Google" id="ProtNLM"/>
    </source>
</evidence>
<feature type="chain" id="PRO_5033059038" description="Secretion system C-terminal sorting domain-containing protein" evidence="1">
    <location>
        <begin position="22"/>
        <end position="856"/>
    </location>
</feature>
<keyword evidence="1" id="KW-0732">Signal</keyword>
<evidence type="ECO:0000313" key="2">
    <source>
        <dbReference type="EMBL" id="MBB4078225.1"/>
    </source>
</evidence>
<organism evidence="2 3">
    <name type="scientific">Neolewinella aquimaris</name>
    <dbReference type="NCBI Taxonomy" id="1835722"/>
    <lineage>
        <taxon>Bacteria</taxon>
        <taxon>Pseudomonadati</taxon>
        <taxon>Bacteroidota</taxon>
        <taxon>Saprospiria</taxon>
        <taxon>Saprospirales</taxon>
        <taxon>Lewinellaceae</taxon>
        <taxon>Neolewinella</taxon>
    </lineage>
</organism>
<evidence type="ECO:0000313" key="3">
    <source>
        <dbReference type="Proteomes" id="UP000576209"/>
    </source>
</evidence>
<accession>A0A840E3I4</accession>
<dbReference type="AlphaFoldDB" id="A0A840E3I4"/>
<protein>
    <recommendedName>
        <fullName evidence="4">Secretion system C-terminal sorting domain-containing protein</fullName>
    </recommendedName>
</protein>
<keyword evidence="3" id="KW-1185">Reference proteome</keyword>
<sequence length="856" mass="94282">MRTLFTITVAFSTFFLLSAQADLPFSDDFELGLIDSTVYLIEPNLEGENGVIIVGQGSYIGAGQFGLAIGKRGDSPGNFTRNGFGIRLNLLNKQDVLLKFRIRDFGEETHPQDGIYFSDDGGATYTKVWDFKAQLWCDQYGVHPPLNVSKLARENNLTLNNNFVIRFQQYDDADFSSGRYSGDGDGFALDDIEVIEANTEYATLPFSDDFELPNLQAWWKIPAVVETVLPFEDAALPSVVAGLHVNSGVDNSPSLLLGKRCDQATIFTSAAADLHLNLADKKDVILDFYINNFRDETHIPDGLYLSTDGGNSFSKIWSFDPSTWCVGMGHHPPLNLSRLAKSVGLSLTDKTVVRFQQFDDADFSEGRYVGEGDGFALDNIQVYELSRTYATVPFTADFEDGTMGESVAWSNPDSTALPFTGFVNPNARFHVSQGNGRNGSFGVLLGKRCDQSTTYSANGLDVYLNLSGRDKVYLDFYINDFADETDIGDGIYFSDNAGESFVKVWNFDPENWCAGYGYHPPLDVGSLAAEAGLALSDSFIIRFQQVDNADFSGGRYTGESDGFAIDEIKVYEPSNTYQRPPIDYDFEDEVFPAWMRLAAGMTKAQSIEAGLIRPTVRLEYYEGTGPGDSFRYLLGKRCDEAKVYNTTGIDILLDLNPQEYDSVVFSFDLLNSLEEIDEEDGVLLSVDGGSSFVMVKNFDTGTRRRISLNLSDLADSLGISLTSTTIVRIQQYDDADFSQGRYVGEGDGISVDNISVSAVEGSPNSLAAGPGVLNLAFSPNPARTEIRIDAPLYHNLSPLARYTLLDVNGRLLRQGLLQELGEGRVDISALRAGLYVFKLSDTRTSTLYIAKFVKQP</sequence>
<feature type="signal peptide" evidence="1">
    <location>
        <begin position="1"/>
        <end position="21"/>
    </location>
</feature>
<dbReference type="EMBL" id="JACIFF010000001">
    <property type="protein sequence ID" value="MBB4078225.1"/>
    <property type="molecule type" value="Genomic_DNA"/>
</dbReference>
<dbReference type="SUPFAM" id="SSF110296">
    <property type="entry name" value="Oligoxyloglucan reducing end-specific cellobiohydrolase"/>
    <property type="match status" value="1"/>
</dbReference>
<proteinExistence type="predicted"/>
<evidence type="ECO:0000256" key="1">
    <source>
        <dbReference type="SAM" id="SignalP"/>
    </source>
</evidence>
<name>A0A840E3I4_9BACT</name>
<dbReference type="RefSeq" id="WP_183494442.1">
    <property type="nucleotide sequence ID" value="NZ_JACIFF010000001.1"/>
</dbReference>